<sequence>MLQILQRKYPFKPGNWKDSLLLSAIVFLILYFLVPFGLNIYEQNGGNLLGVVLGYSLITYISQAAYQKCVSRLAARKSIWTIADAGLSCILFWLFLGLCNAIYSIVVFHIGAQYFAKVILVFLYWTFIIGIILGIVTFLVNYNRYLKTELAGMLQKNTEEQEDIIVTIHDTAARGSDLRIGLNEFLYAESQKNDVTIYYKQGRELLHRTMRLTMAALLSDLDYHNIFQCHRSFVVNINNISDAKGNSNGYQLKLSDCPAAVPVSRTYVPKLKSYL</sequence>
<dbReference type="SMART" id="SM00850">
    <property type="entry name" value="LytTR"/>
    <property type="match status" value="1"/>
</dbReference>
<evidence type="ECO:0000313" key="4">
    <source>
        <dbReference type="Proteomes" id="UP000003112"/>
    </source>
</evidence>
<comment type="caution">
    <text evidence="3">The sequence shown here is derived from an EMBL/GenBank/DDBJ whole genome shotgun (WGS) entry which is preliminary data.</text>
</comment>
<dbReference type="eggNOG" id="COG3279">
    <property type="taxonomic scope" value="Bacteria"/>
</dbReference>
<dbReference type="HOGENOM" id="CLU_076348_0_0_10"/>
<name>E6K581_9BACT</name>
<dbReference type="GO" id="GO:0000156">
    <property type="term" value="F:phosphorelay response regulator activity"/>
    <property type="evidence" value="ECO:0007669"/>
    <property type="project" value="InterPro"/>
</dbReference>
<evidence type="ECO:0000313" key="3">
    <source>
        <dbReference type="EMBL" id="EFU31327.1"/>
    </source>
</evidence>
<feature type="transmembrane region" description="Helical" evidence="1">
    <location>
        <begin position="118"/>
        <end position="140"/>
    </location>
</feature>
<dbReference type="Gene3D" id="2.40.50.1020">
    <property type="entry name" value="LytTr DNA-binding domain"/>
    <property type="match status" value="1"/>
</dbReference>
<dbReference type="PROSITE" id="PS50930">
    <property type="entry name" value="HTH_LYTTR"/>
    <property type="match status" value="1"/>
</dbReference>
<evidence type="ECO:0000256" key="1">
    <source>
        <dbReference type="SAM" id="Phobius"/>
    </source>
</evidence>
<reference evidence="3 4" key="1">
    <citation type="submission" date="2010-10" db="EMBL/GenBank/DDBJ databases">
        <authorList>
            <person name="Muzny D."/>
            <person name="Qin X."/>
            <person name="Deng J."/>
            <person name="Jiang H."/>
            <person name="Liu Y."/>
            <person name="Qu J."/>
            <person name="Song X.-Z."/>
            <person name="Zhang L."/>
            <person name="Thornton R."/>
            <person name="Coyle M."/>
            <person name="Francisco L."/>
            <person name="Jackson L."/>
            <person name="Javaid M."/>
            <person name="Korchina V."/>
            <person name="Kovar C."/>
            <person name="Mata R."/>
            <person name="Mathew T."/>
            <person name="Ngo R."/>
            <person name="Nguyen L."/>
            <person name="Nguyen N."/>
            <person name="Okwuonu G."/>
            <person name="Ongeri F."/>
            <person name="Pham C."/>
            <person name="Simmons D."/>
            <person name="Wilczek-Boney K."/>
            <person name="Hale W."/>
            <person name="Jakkamsetti A."/>
            <person name="Pham P."/>
            <person name="Ruth R."/>
            <person name="San Lucas F."/>
            <person name="Warren J."/>
            <person name="Zhang J."/>
            <person name="Zhao Z."/>
            <person name="Zhou C."/>
            <person name="Zhu D."/>
            <person name="Lee S."/>
            <person name="Bess C."/>
            <person name="Blankenburg K."/>
            <person name="Forbes L."/>
            <person name="Fu Q."/>
            <person name="Gubbala S."/>
            <person name="Hirani K."/>
            <person name="Jayaseelan J.C."/>
            <person name="Lara F."/>
            <person name="Munidasa M."/>
            <person name="Palculict T."/>
            <person name="Patil S."/>
            <person name="Pu L.-L."/>
            <person name="Saada N."/>
            <person name="Tang L."/>
            <person name="Weissenberger G."/>
            <person name="Zhu Y."/>
            <person name="Hemphill L."/>
            <person name="Shang Y."/>
            <person name="Youmans B."/>
            <person name="Ayvaz T."/>
            <person name="Ross M."/>
            <person name="Santibanez J."/>
            <person name="Aqrawi P."/>
            <person name="Gross S."/>
            <person name="Joshi V."/>
            <person name="Fowler G."/>
            <person name="Nazareth L."/>
            <person name="Reid J."/>
            <person name="Worley K."/>
            <person name="Petrosino J."/>
            <person name="Highlander S."/>
            <person name="Gibbs R."/>
        </authorList>
    </citation>
    <scope>NUCLEOTIDE SEQUENCE [LARGE SCALE GENOMIC DNA]</scope>
    <source>
        <strain evidence="3 4">ATCC 33574</strain>
    </source>
</reference>
<organism evidence="3 4">
    <name type="scientific">Segatella buccae ATCC 33574</name>
    <dbReference type="NCBI Taxonomy" id="873513"/>
    <lineage>
        <taxon>Bacteria</taxon>
        <taxon>Pseudomonadati</taxon>
        <taxon>Bacteroidota</taxon>
        <taxon>Bacteroidia</taxon>
        <taxon>Bacteroidales</taxon>
        <taxon>Prevotellaceae</taxon>
        <taxon>Segatella</taxon>
    </lineage>
</organism>
<keyword evidence="1" id="KW-0472">Membrane</keyword>
<protein>
    <submittedName>
        <fullName evidence="3">LytTr DNA-binding domain protein</fullName>
    </submittedName>
</protein>
<keyword evidence="1" id="KW-0812">Transmembrane</keyword>
<dbReference type="Proteomes" id="UP000003112">
    <property type="component" value="Unassembled WGS sequence"/>
</dbReference>
<evidence type="ECO:0000259" key="2">
    <source>
        <dbReference type="PROSITE" id="PS50930"/>
    </source>
</evidence>
<feature type="transmembrane region" description="Helical" evidence="1">
    <location>
        <begin position="20"/>
        <end position="41"/>
    </location>
</feature>
<dbReference type="Pfam" id="PF04397">
    <property type="entry name" value="LytTR"/>
    <property type="match status" value="1"/>
</dbReference>
<dbReference type="InterPro" id="IPR046947">
    <property type="entry name" value="LytR-like"/>
</dbReference>
<dbReference type="GO" id="GO:0003677">
    <property type="term" value="F:DNA binding"/>
    <property type="evidence" value="ECO:0007669"/>
    <property type="project" value="UniProtKB-KW"/>
</dbReference>
<feature type="transmembrane region" description="Helical" evidence="1">
    <location>
        <begin position="87"/>
        <end position="112"/>
    </location>
</feature>
<dbReference type="PANTHER" id="PTHR37299">
    <property type="entry name" value="TRANSCRIPTIONAL REGULATOR-RELATED"/>
    <property type="match status" value="1"/>
</dbReference>
<dbReference type="PANTHER" id="PTHR37299:SF1">
    <property type="entry name" value="STAGE 0 SPORULATION PROTEIN A HOMOLOG"/>
    <property type="match status" value="1"/>
</dbReference>
<keyword evidence="1" id="KW-1133">Transmembrane helix</keyword>
<accession>E6K581</accession>
<feature type="transmembrane region" description="Helical" evidence="1">
    <location>
        <begin position="47"/>
        <end position="66"/>
    </location>
</feature>
<proteinExistence type="predicted"/>
<keyword evidence="4" id="KW-1185">Reference proteome</keyword>
<keyword evidence="3" id="KW-0238">DNA-binding</keyword>
<dbReference type="AlphaFoldDB" id="E6K581"/>
<gene>
    <name evidence="3" type="ORF">HMPREF6485_0720</name>
</gene>
<dbReference type="InterPro" id="IPR007492">
    <property type="entry name" value="LytTR_DNA-bd_dom"/>
</dbReference>
<dbReference type="STRING" id="873513.HMPREF6485_0720"/>
<dbReference type="EMBL" id="AEPD01000015">
    <property type="protein sequence ID" value="EFU31327.1"/>
    <property type="molecule type" value="Genomic_DNA"/>
</dbReference>
<feature type="domain" description="HTH LytTR-type" evidence="2">
    <location>
        <begin position="186"/>
        <end position="275"/>
    </location>
</feature>